<keyword evidence="6 11" id="KW-1133">Transmembrane helix</keyword>
<evidence type="ECO:0000256" key="11">
    <source>
        <dbReference type="SAM" id="Phobius"/>
    </source>
</evidence>
<dbReference type="AlphaFoldDB" id="A0AAV5S2S1"/>
<dbReference type="PANTHER" id="PTHR12825">
    <property type="entry name" value="BNIP1-RELATED"/>
    <property type="match status" value="1"/>
</dbReference>
<evidence type="ECO:0000256" key="9">
    <source>
        <dbReference type="ARBA" id="ARBA00037934"/>
    </source>
</evidence>
<keyword evidence="14" id="KW-1185">Reference proteome</keyword>
<dbReference type="GO" id="GO:0005789">
    <property type="term" value="C:endoplasmic reticulum membrane"/>
    <property type="evidence" value="ECO:0007669"/>
    <property type="project" value="UniProtKB-SubCell"/>
</dbReference>
<evidence type="ECO:0000256" key="4">
    <source>
        <dbReference type="ARBA" id="ARBA00022824"/>
    </source>
</evidence>
<evidence type="ECO:0000256" key="8">
    <source>
        <dbReference type="ARBA" id="ARBA00023136"/>
    </source>
</evidence>
<dbReference type="InterPro" id="IPR005606">
    <property type="entry name" value="Sec20"/>
</dbReference>
<name>A0AAV5S2S1_MAUHU</name>
<evidence type="ECO:0000256" key="2">
    <source>
        <dbReference type="ARBA" id="ARBA00022448"/>
    </source>
</evidence>
<dbReference type="GO" id="GO:0005484">
    <property type="term" value="F:SNAP receptor activity"/>
    <property type="evidence" value="ECO:0007669"/>
    <property type="project" value="InterPro"/>
</dbReference>
<gene>
    <name evidence="13" type="ORF">DAKH74_039270</name>
</gene>
<evidence type="ECO:0000259" key="12">
    <source>
        <dbReference type="Pfam" id="PF03908"/>
    </source>
</evidence>
<proteinExistence type="inferred from homology"/>
<feature type="domain" description="Sec20 C-terminal" evidence="12">
    <location>
        <begin position="178"/>
        <end position="268"/>
    </location>
</feature>
<keyword evidence="5" id="KW-0931">ER-Golgi transport</keyword>
<keyword evidence="8 11" id="KW-0472">Membrane</keyword>
<evidence type="ECO:0000256" key="5">
    <source>
        <dbReference type="ARBA" id="ARBA00022892"/>
    </source>
</evidence>
<evidence type="ECO:0000256" key="7">
    <source>
        <dbReference type="ARBA" id="ARBA00023054"/>
    </source>
</evidence>
<sequence length="334" mass="36539">MASVYMEELEGLQPGMLDSLGQVDSAANAVGAEALPEGVSTLTACSRLIMRFETALRCAVEALDQGSRFVTVAYVPSRSLDCVDTLKIGGSMQRVSGVTREQLRRLVQLVDWLGAYKGALRSATEQSSAHRLERIDQLRDEAIRAHSTRESGSDDARNSDTRTVDIAAASTKGQLLGQTKKLTSSLMKGNQMLQSGILQSDLNLDELKMQTGLLQTVDDKNTQFQSVMQRTSTLVKTLERASNREKRDVYLALFFLVACMAWVFWRRILRAPTRLLLWLCFRFFKSILAAIGLVRAAAPGNAAITTAHTAAATAALEQAVDAAMDRVLAAHDEL</sequence>
<keyword evidence="2" id="KW-0813">Transport</keyword>
<feature type="transmembrane region" description="Helical" evidence="11">
    <location>
        <begin position="249"/>
        <end position="269"/>
    </location>
</feature>
<keyword evidence="3 11" id="KW-0812">Transmembrane</keyword>
<dbReference type="GO" id="GO:0006890">
    <property type="term" value="P:retrograde vesicle-mediated transport, Golgi to endoplasmic reticulum"/>
    <property type="evidence" value="ECO:0007669"/>
    <property type="project" value="InterPro"/>
</dbReference>
<dbReference type="InterPro" id="IPR056173">
    <property type="entry name" value="Sec20_C"/>
</dbReference>
<comment type="subcellular location">
    <subcellularLocation>
        <location evidence="1">Endoplasmic reticulum membrane</location>
        <topology evidence="1">Single-pass type IV membrane protein</topology>
    </subcellularLocation>
</comment>
<dbReference type="PANTHER" id="PTHR12825:SF0">
    <property type="entry name" value="VESICLE TRANSPORT PROTEIN SEC20"/>
    <property type="match status" value="1"/>
</dbReference>
<evidence type="ECO:0000313" key="13">
    <source>
        <dbReference type="EMBL" id="GMM57311.1"/>
    </source>
</evidence>
<comment type="similarity">
    <text evidence="9">Belongs to the SEC20 family.</text>
</comment>
<evidence type="ECO:0000256" key="6">
    <source>
        <dbReference type="ARBA" id="ARBA00022989"/>
    </source>
</evidence>
<reference evidence="13 14" key="1">
    <citation type="journal article" date="2023" name="Elife">
        <title>Identification of key yeast species and microbe-microbe interactions impacting larval growth of Drosophila in the wild.</title>
        <authorList>
            <person name="Mure A."/>
            <person name="Sugiura Y."/>
            <person name="Maeda R."/>
            <person name="Honda K."/>
            <person name="Sakurai N."/>
            <person name="Takahashi Y."/>
            <person name="Watada M."/>
            <person name="Katoh T."/>
            <person name="Gotoh A."/>
            <person name="Gotoh Y."/>
            <person name="Taniguchi I."/>
            <person name="Nakamura K."/>
            <person name="Hayashi T."/>
            <person name="Katayama T."/>
            <person name="Uemura T."/>
            <person name="Hattori Y."/>
        </authorList>
    </citation>
    <scope>NUCLEOTIDE SEQUENCE [LARGE SCALE GENOMIC DNA]</scope>
    <source>
        <strain evidence="13 14">KH-74</strain>
    </source>
</reference>
<feature type="region of interest" description="Disordered" evidence="10">
    <location>
        <begin position="142"/>
        <end position="161"/>
    </location>
</feature>
<dbReference type="Proteomes" id="UP001377567">
    <property type="component" value="Unassembled WGS sequence"/>
</dbReference>
<organism evidence="13 14">
    <name type="scientific">Maudiozyma humilis</name>
    <name type="common">Sour dough yeast</name>
    <name type="synonym">Kazachstania humilis</name>
    <dbReference type="NCBI Taxonomy" id="51915"/>
    <lineage>
        <taxon>Eukaryota</taxon>
        <taxon>Fungi</taxon>
        <taxon>Dikarya</taxon>
        <taxon>Ascomycota</taxon>
        <taxon>Saccharomycotina</taxon>
        <taxon>Saccharomycetes</taxon>
        <taxon>Saccharomycetales</taxon>
        <taxon>Saccharomycetaceae</taxon>
        <taxon>Maudiozyma</taxon>
    </lineage>
</organism>
<evidence type="ECO:0000313" key="14">
    <source>
        <dbReference type="Proteomes" id="UP001377567"/>
    </source>
</evidence>
<evidence type="ECO:0000256" key="1">
    <source>
        <dbReference type="ARBA" id="ARBA00004163"/>
    </source>
</evidence>
<keyword evidence="4" id="KW-0256">Endoplasmic reticulum</keyword>
<protein>
    <submittedName>
        <fullName evidence="13">Sec20 protein</fullName>
    </submittedName>
</protein>
<keyword evidence="7" id="KW-0175">Coiled coil</keyword>
<accession>A0AAV5S2S1</accession>
<dbReference type="EMBL" id="BTGD01000011">
    <property type="protein sequence ID" value="GMM57311.1"/>
    <property type="molecule type" value="Genomic_DNA"/>
</dbReference>
<comment type="caution">
    <text evidence="13">The sequence shown here is derived from an EMBL/GenBank/DDBJ whole genome shotgun (WGS) entry which is preliminary data.</text>
</comment>
<feature type="transmembrane region" description="Helical" evidence="11">
    <location>
        <begin position="275"/>
        <end position="294"/>
    </location>
</feature>
<dbReference type="GO" id="GO:0031201">
    <property type="term" value="C:SNARE complex"/>
    <property type="evidence" value="ECO:0007669"/>
    <property type="project" value="TreeGrafter"/>
</dbReference>
<dbReference type="Pfam" id="PF03908">
    <property type="entry name" value="Sec20"/>
    <property type="match status" value="1"/>
</dbReference>
<evidence type="ECO:0000256" key="3">
    <source>
        <dbReference type="ARBA" id="ARBA00022692"/>
    </source>
</evidence>
<evidence type="ECO:0000256" key="10">
    <source>
        <dbReference type="SAM" id="MobiDB-lite"/>
    </source>
</evidence>